<accession>A0ACA9TZ10</accession>
<protein>
    <submittedName>
        <fullName evidence="1">Uncharacterized protein</fullName>
    </submittedName>
</protein>
<proteinExistence type="predicted"/>
<name>A0ACA9TZ10_BIOOC</name>
<sequence length="553" mass="62089">MAKSTRKPYFGFTGGWLTFWLTVACATDMMLFGYDQGVFNHFLKPRVRFGRRITDNVTTGGVVVTQDFLETHDLVGPSKTNTLATVTAIYDIGCFIGAIIAFTVGERLGRKKAVLAGTAIMAVGTVIKASSYSLPQMIAGRIILGIGNGINTATAPIWQTETAQAKWRGKLVILEMAMNIAGFCLVNWLNYGLSFVDSSVSWRFPLAFQFVFIFILFATVPWLPESPRWSSSWLIAHDRADEATEIIGCIEAKEVSDAYVKAQVHEIQFSVNYEREHSMKWKDIFLRRNKGNGDTKTLRRLLLGANTQLMQQFGGINIMSYYFPTVLIQSVGVTERMARLLSAVNAVTYLIFSCIAVTLVERWGRRGLMLLSTFGQFLSFLIITILLSLAESQTNGEPYASASIAFFFIFFISFGLGMLGVPWLYPTEINSLPMRTKGAAFATGTNWITNFIIVEITPIGVQNLSWKFWIVWTVTNALFLPVIYFLYPETSYRRLEDMDAYYRENPPLIVSGDKDATMAKRPLKYAQREEEEVLREETGKGGLVVENDRAQEA</sequence>
<reference evidence="1" key="1">
    <citation type="submission" date="2020-04" db="EMBL/GenBank/DDBJ databases">
        <authorList>
            <person name="Broberg M."/>
        </authorList>
    </citation>
    <scope>NUCLEOTIDE SEQUENCE</scope>
</reference>
<comment type="caution">
    <text evidence="1">The sequence shown here is derived from an EMBL/GenBank/DDBJ whole genome shotgun (WGS) entry which is preliminary data.</text>
</comment>
<evidence type="ECO:0000313" key="1">
    <source>
        <dbReference type="EMBL" id="CAG9946179.1"/>
    </source>
</evidence>
<keyword evidence="2" id="KW-1185">Reference proteome</keyword>
<organism evidence="1 2">
    <name type="scientific">Clonostachys rosea f. rosea IK726</name>
    <dbReference type="NCBI Taxonomy" id="1349383"/>
    <lineage>
        <taxon>Eukaryota</taxon>
        <taxon>Fungi</taxon>
        <taxon>Dikarya</taxon>
        <taxon>Ascomycota</taxon>
        <taxon>Pezizomycotina</taxon>
        <taxon>Sordariomycetes</taxon>
        <taxon>Hypocreomycetidae</taxon>
        <taxon>Hypocreales</taxon>
        <taxon>Bionectriaceae</taxon>
        <taxon>Clonostachys</taxon>
    </lineage>
</organism>
<dbReference type="Proteomes" id="UP000836387">
    <property type="component" value="Unassembled WGS sequence"/>
</dbReference>
<dbReference type="EMBL" id="CADEHS020000010">
    <property type="protein sequence ID" value="CAG9946179.1"/>
    <property type="molecule type" value="Genomic_DNA"/>
</dbReference>
<reference evidence="1" key="2">
    <citation type="submission" date="2021-10" db="EMBL/GenBank/DDBJ databases">
        <authorList>
            <person name="Piombo E."/>
        </authorList>
    </citation>
    <scope>NUCLEOTIDE SEQUENCE</scope>
</reference>
<evidence type="ECO:0000313" key="2">
    <source>
        <dbReference type="Proteomes" id="UP000836387"/>
    </source>
</evidence>
<gene>
    <name evidence="1" type="ORF">CRV2_00005059</name>
</gene>